<dbReference type="AlphaFoldDB" id="A0A1H3DB40"/>
<dbReference type="InterPro" id="IPR029024">
    <property type="entry name" value="TerB-like"/>
</dbReference>
<reference evidence="1 2" key="1">
    <citation type="submission" date="2016-10" db="EMBL/GenBank/DDBJ databases">
        <authorList>
            <person name="de Groot N.N."/>
        </authorList>
    </citation>
    <scope>NUCLEOTIDE SEQUENCE [LARGE SCALE GENOMIC DNA]</scope>
    <source>
        <strain evidence="1 2">DSM 24956</strain>
    </source>
</reference>
<dbReference type="SUPFAM" id="SSF158682">
    <property type="entry name" value="TerB-like"/>
    <property type="match status" value="1"/>
</dbReference>
<dbReference type="OrthoDB" id="981083at2"/>
<dbReference type="EMBL" id="FNNJ01000007">
    <property type="protein sequence ID" value="SDX63577.1"/>
    <property type="molecule type" value="Genomic_DNA"/>
</dbReference>
<evidence type="ECO:0000313" key="1">
    <source>
        <dbReference type="EMBL" id="SDX63577.1"/>
    </source>
</evidence>
<name>A0A1H3DB40_9FLAO</name>
<keyword evidence="2" id="KW-1185">Reference proteome</keyword>
<protein>
    <recommendedName>
        <fullName evidence="3">Tellurite resistance protein TerB</fullName>
    </recommendedName>
</protein>
<dbReference type="Proteomes" id="UP000199595">
    <property type="component" value="Unassembled WGS sequence"/>
</dbReference>
<organism evidence="1 2">
    <name type="scientific">Lutibacter oricola</name>
    <dbReference type="NCBI Taxonomy" id="762486"/>
    <lineage>
        <taxon>Bacteria</taxon>
        <taxon>Pseudomonadati</taxon>
        <taxon>Bacteroidota</taxon>
        <taxon>Flavobacteriia</taxon>
        <taxon>Flavobacteriales</taxon>
        <taxon>Flavobacteriaceae</taxon>
        <taxon>Lutibacter</taxon>
    </lineage>
</organism>
<proteinExistence type="predicted"/>
<sequence length="142" mass="16376">MSISDLYPTGLHERNIGHFAAIVRLALRDNKIDDNEAILLNRLARRLNITKNEFKAILSNPARYPISCAVNFDDRLERLFDLTKMLFIDRKLTVDKASIMNRIAIGLGFPVEKAKVVVKAAIQFFIREPEMDDFKREIRNVC</sequence>
<dbReference type="RefSeq" id="WP_090124184.1">
    <property type="nucleotide sequence ID" value="NZ_FNNJ01000007.1"/>
</dbReference>
<gene>
    <name evidence="1" type="ORF">SAMN05444411_107100</name>
</gene>
<dbReference type="STRING" id="762486.SAMN05444411_107100"/>
<evidence type="ECO:0000313" key="2">
    <source>
        <dbReference type="Proteomes" id="UP000199595"/>
    </source>
</evidence>
<evidence type="ECO:0008006" key="3">
    <source>
        <dbReference type="Google" id="ProtNLM"/>
    </source>
</evidence>
<accession>A0A1H3DB40</accession>